<keyword evidence="2" id="KW-1185">Reference proteome</keyword>
<evidence type="ECO:0000313" key="1">
    <source>
        <dbReference type="EMBL" id="KAI0083693.1"/>
    </source>
</evidence>
<name>A0ACB8TNW8_9APHY</name>
<sequence length="236" mass="27106">IDPQGIIRFQQVSKECRRTVIANLPHLFPIHRMLKIFFDSPTDFRALQARTGAIISGSFALQFFSQVYYSDTDLDIYVHYGAREILGSWILGNDYKYISRKITVTVGNVEDSASTLEYGQEILGVLEFQRKRGDVEKKVQIIIVEESPLAAIMEFHSTCVLNFITFDMAYCLYPKATLIYQTNLVLKNPDVLVRKALSKYRRRGFTCRRLIAEQGSLFLPDSVRWVGDSQTWTLSL</sequence>
<feature type="non-terminal residue" evidence="1">
    <location>
        <position position="1"/>
    </location>
</feature>
<accession>A0ACB8TNW8</accession>
<gene>
    <name evidence="1" type="ORF">BDY19DRAFT_858899</name>
</gene>
<reference evidence="1" key="1">
    <citation type="journal article" date="2021" name="Environ. Microbiol.">
        <title>Gene family expansions and transcriptome signatures uncover fungal adaptations to wood decay.</title>
        <authorList>
            <person name="Hage H."/>
            <person name="Miyauchi S."/>
            <person name="Viragh M."/>
            <person name="Drula E."/>
            <person name="Min B."/>
            <person name="Chaduli D."/>
            <person name="Navarro D."/>
            <person name="Favel A."/>
            <person name="Norest M."/>
            <person name="Lesage-Meessen L."/>
            <person name="Balint B."/>
            <person name="Merenyi Z."/>
            <person name="de Eugenio L."/>
            <person name="Morin E."/>
            <person name="Martinez A.T."/>
            <person name="Baldrian P."/>
            <person name="Stursova M."/>
            <person name="Martinez M.J."/>
            <person name="Novotny C."/>
            <person name="Magnuson J.K."/>
            <person name="Spatafora J.W."/>
            <person name="Maurice S."/>
            <person name="Pangilinan J."/>
            <person name="Andreopoulos W."/>
            <person name="LaButti K."/>
            <person name="Hundley H."/>
            <person name="Na H."/>
            <person name="Kuo A."/>
            <person name="Barry K."/>
            <person name="Lipzen A."/>
            <person name="Henrissat B."/>
            <person name="Riley R."/>
            <person name="Ahrendt S."/>
            <person name="Nagy L.G."/>
            <person name="Grigoriev I.V."/>
            <person name="Martin F."/>
            <person name="Rosso M.N."/>
        </authorList>
    </citation>
    <scope>NUCLEOTIDE SEQUENCE</scope>
    <source>
        <strain evidence="1">CBS 384.51</strain>
    </source>
</reference>
<protein>
    <submittedName>
        <fullName evidence="1">Uncharacterized protein</fullName>
    </submittedName>
</protein>
<organism evidence="1 2">
    <name type="scientific">Irpex rosettiformis</name>
    <dbReference type="NCBI Taxonomy" id="378272"/>
    <lineage>
        <taxon>Eukaryota</taxon>
        <taxon>Fungi</taxon>
        <taxon>Dikarya</taxon>
        <taxon>Basidiomycota</taxon>
        <taxon>Agaricomycotina</taxon>
        <taxon>Agaricomycetes</taxon>
        <taxon>Polyporales</taxon>
        <taxon>Irpicaceae</taxon>
        <taxon>Irpex</taxon>
    </lineage>
</organism>
<comment type="caution">
    <text evidence="1">The sequence shown here is derived from an EMBL/GenBank/DDBJ whole genome shotgun (WGS) entry which is preliminary data.</text>
</comment>
<proteinExistence type="predicted"/>
<evidence type="ECO:0000313" key="2">
    <source>
        <dbReference type="Proteomes" id="UP001055072"/>
    </source>
</evidence>
<dbReference type="EMBL" id="MU274956">
    <property type="protein sequence ID" value="KAI0083693.1"/>
    <property type="molecule type" value="Genomic_DNA"/>
</dbReference>
<feature type="non-terminal residue" evidence="1">
    <location>
        <position position="236"/>
    </location>
</feature>
<dbReference type="Proteomes" id="UP001055072">
    <property type="component" value="Unassembled WGS sequence"/>
</dbReference>